<reference evidence="6" key="1">
    <citation type="submission" date="2020-03" db="EMBL/GenBank/DDBJ databases">
        <title>Studies in the Genomics of Life Span.</title>
        <authorList>
            <person name="Glass D."/>
        </authorList>
    </citation>
    <scope>NUCLEOTIDE SEQUENCE</scope>
    <source>
        <strain evidence="6">LTLLF</strain>
        <tissue evidence="6">Muscle</tissue>
    </source>
</reference>
<dbReference type="GO" id="GO:0008270">
    <property type="term" value="F:zinc ion binding"/>
    <property type="evidence" value="ECO:0007669"/>
    <property type="project" value="UniProtKB-KW"/>
</dbReference>
<keyword evidence="3" id="KW-0175">Coiled coil</keyword>
<dbReference type="InterPro" id="IPR054713">
    <property type="entry name" value="GMIP/FCHO2-like_FCH"/>
</dbReference>
<dbReference type="PROSITE" id="PS50238">
    <property type="entry name" value="RHOGAP"/>
    <property type="match status" value="1"/>
</dbReference>
<feature type="region of interest" description="Disordered" evidence="4">
    <location>
        <begin position="888"/>
        <end position="949"/>
    </location>
</feature>
<feature type="compositionally biased region" description="Basic and acidic residues" evidence="4">
    <location>
        <begin position="818"/>
        <end position="832"/>
    </location>
</feature>
<keyword evidence="1" id="KW-0343">GTPase activation</keyword>
<proteinExistence type="predicted"/>
<dbReference type="GO" id="GO:0005737">
    <property type="term" value="C:cytoplasm"/>
    <property type="evidence" value="ECO:0007669"/>
    <property type="project" value="TreeGrafter"/>
</dbReference>
<protein>
    <submittedName>
        <fullName evidence="6">Rho GTPase-activating protein 29</fullName>
    </submittedName>
</protein>
<evidence type="ECO:0000313" key="6">
    <source>
        <dbReference type="EMBL" id="KAH0500828.1"/>
    </source>
</evidence>
<feature type="compositionally biased region" description="Acidic residues" evidence="4">
    <location>
        <begin position="939"/>
        <end position="949"/>
    </location>
</feature>
<feature type="domain" description="Rho-GAP" evidence="5">
    <location>
        <begin position="336"/>
        <end position="566"/>
    </location>
</feature>
<dbReference type="PANTHER" id="PTHR15228">
    <property type="entry name" value="SPERMATHECAL PHYSIOLOGY VARIANT"/>
    <property type="match status" value="1"/>
</dbReference>
<dbReference type="Gene3D" id="1.10.555.10">
    <property type="entry name" value="Rho GTPase activation protein"/>
    <property type="match status" value="2"/>
</dbReference>
<dbReference type="InterPro" id="IPR000198">
    <property type="entry name" value="RhoGAP_dom"/>
</dbReference>
<evidence type="ECO:0000256" key="4">
    <source>
        <dbReference type="SAM" id="MobiDB-lite"/>
    </source>
</evidence>
<dbReference type="AlphaFoldDB" id="A0A8J6KKT6"/>
<feature type="compositionally biased region" description="Polar residues" evidence="4">
    <location>
        <begin position="717"/>
        <end position="729"/>
    </location>
</feature>
<name>A0A8J6KKT6_MICOH</name>
<feature type="region of interest" description="Disordered" evidence="4">
    <location>
        <begin position="800"/>
        <end position="837"/>
    </location>
</feature>
<feature type="region of interest" description="Disordered" evidence="4">
    <location>
        <begin position="310"/>
        <end position="339"/>
    </location>
</feature>
<dbReference type="InterPro" id="IPR027267">
    <property type="entry name" value="AH/BAR_dom_sf"/>
</dbReference>
<keyword evidence="2" id="KW-0863">Zinc-finger</keyword>
<dbReference type="Proteomes" id="UP000710432">
    <property type="component" value="Unassembled WGS sequence"/>
</dbReference>
<evidence type="ECO:0000259" key="5">
    <source>
        <dbReference type="PROSITE" id="PS50238"/>
    </source>
</evidence>
<keyword evidence="2" id="KW-0479">Metal-binding</keyword>
<dbReference type="GO" id="GO:0051056">
    <property type="term" value="P:regulation of small GTPase mediated signal transduction"/>
    <property type="evidence" value="ECO:0007669"/>
    <property type="project" value="UniProtKB-ARBA"/>
</dbReference>
<dbReference type="PANTHER" id="PTHR15228:SF7">
    <property type="entry name" value="RHO GTPASE-ACTIVATING PROTEIN 29"/>
    <property type="match status" value="1"/>
</dbReference>
<feature type="region of interest" description="Disordered" evidence="4">
    <location>
        <begin position="630"/>
        <end position="649"/>
    </location>
</feature>
<dbReference type="GO" id="GO:0007165">
    <property type="term" value="P:signal transduction"/>
    <property type="evidence" value="ECO:0007669"/>
    <property type="project" value="InterPro"/>
</dbReference>
<feature type="region of interest" description="Disordered" evidence="4">
    <location>
        <begin position="352"/>
        <end position="402"/>
    </location>
</feature>
<feature type="compositionally biased region" description="Polar residues" evidence="4">
    <location>
        <begin position="901"/>
        <end position="912"/>
    </location>
</feature>
<feature type="region of interest" description="Disordered" evidence="4">
    <location>
        <begin position="716"/>
        <end position="768"/>
    </location>
</feature>
<sequence length="949" mass="105261">MGLKSVSSNSIFDPEYIKELVNDIRKFSHMLLYLKEAILSDCFKEVIHIRLDELLRVLKSIMNKHQNLNSVDLHNAAEMLTTKVKAVNFTEVNEENKNYLFQEVFSSIETLAFTFGNILTNFLMGDVGNGSVLRLPVSRGSKSFENISVDSADLPNEKGNFSPIELDNLLLKNTDSVELALSYAKTWSKYTKNIVSWVEKKLNLELESTRNIVKLAEATRSSIGIQEYMPLQSLFTNALLNDIHSSNLLQQTIAALQANKFVQVTVNLFHMQQLQAASLANSLQSLCDSAKLYDPGQEYSEFVKATSSSELEEKVDGNVNKKISSSPQTPGYGPAGSLEDVARLPDGCSKLEEDRCSNSADMTGDFHRKLPRTPSSGTMSSADDLDEREPPSPSEAGPNSLGAFKKTLMSKAALTHKFRKLRSPTKCRDCEGIVMFPGVECEEGIYRVCGNKIKTEKLCQALENGMHLVDISEFSSHDICDVLKLYLRQYWICNWEPATKKTIYGVKVVDHAEENKMNSKNLGVIFGPSLIRPRPTTAPVTISSLAEYSNQARLVEFLITHSQKIFDGSLQPQDVAVSNTGAIAPHIDQGYLPRPLLSPDERDSDHSVKPLFFSSKEDFHTGDCESKTFELSPSFEESERKQNALGKSDASLVDNKVHLPFDREHESASQKMEDVCKSPKLLLLKSDRAANSVQRHSPRTKMRPVSLPVDRLLLLASSPTEKSSRNIGNGESDRFGKNPAFEGLHRKDNSNTSSSKVNGFDQQSVQKSWDKQYERNSFTAKTTMIVPSAHSEKGLIANVGSSEDHSSTATHASNLHAEPARSARDTSERRASDSCPVAAVRAPRTLQPQHWTTFYKPPNPSLSVRGTDEKTAVPLAAVPPATLHVPQTHVAKSDPDARVLSTCSVQPSGQPKENSEEPGLPEGTPTCQRPRLKRMQQFEDLEDEIPQFV</sequence>
<dbReference type="SMART" id="SM00324">
    <property type="entry name" value="RhoGAP"/>
    <property type="match status" value="1"/>
</dbReference>
<dbReference type="GO" id="GO:0005096">
    <property type="term" value="F:GTPase activator activity"/>
    <property type="evidence" value="ECO:0007669"/>
    <property type="project" value="UniProtKB-KW"/>
</dbReference>
<evidence type="ECO:0000313" key="7">
    <source>
        <dbReference type="Proteomes" id="UP000710432"/>
    </source>
</evidence>
<comment type="caution">
    <text evidence="6">The sequence shown here is derived from an EMBL/GenBank/DDBJ whole genome shotgun (WGS) entry which is preliminary data.</text>
</comment>
<dbReference type="Pfam" id="PF22699">
    <property type="entry name" value="GMIP-like_FCH"/>
    <property type="match status" value="1"/>
</dbReference>
<dbReference type="InterPro" id="IPR057028">
    <property type="entry name" value="RHG29_45_N"/>
</dbReference>
<dbReference type="SUPFAM" id="SSF48350">
    <property type="entry name" value="GTPase activation domain, GAP"/>
    <property type="match status" value="1"/>
</dbReference>
<dbReference type="Pfam" id="PF00620">
    <property type="entry name" value="RhoGAP"/>
    <property type="match status" value="1"/>
</dbReference>
<dbReference type="InterPro" id="IPR008936">
    <property type="entry name" value="Rho_GTPase_activation_prot"/>
</dbReference>
<keyword evidence="2" id="KW-0862">Zinc</keyword>
<evidence type="ECO:0000256" key="1">
    <source>
        <dbReference type="ARBA" id="ARBA00022468"/>
    </source>
</evidence>
<feature type="compositionally biased region" description="Polar residues" evidence="4">
    <location>
        <begin position="750"/>
        <end position="767"/>
    </location>
</feature>
<organism evidence="6 7">
    <name type="scientific">Microtus ochrogaster</name>
    <name type="common">Prairie vole</name>
    <dbReference type="NCBI Taxonomy" id="79684"/>
    <lineage>
        <taxon>Eukaryota</taxon>
        <taxon>Metazoa</taxon>
        <taxon>Chordata</taxon>
        <taxon>Craniata</taxon>
        <taxon>Vertebrata</taxon>
        <taxon>Euteleostomi</taxon>
        <taxon>Mammalia</taxon>
        <taxon>Eutheria</taxon>
        <taxon>Euarchontoglires</taxon>
        <taxon>Glires</taxon>
        <taxon>Rodentia</taxon>
        <taxon>Myomorpha</taxon>
        <taxon>Muroidea</taxon>
        <taxon>Cricetidae</taxon>
        <taxon>Arvicolinae</taxon>
        <taxon>Microtus</taxon>
    </lineage>
</organism>
<evidence type="ECO:0000256" key="3">
    <source>
        <dbReference type="ARBA" id="ARBA00023054"/>
    </source>
</evidence>
<dbReference type="InterPro" id="IPR051025">
    <property type="entry name" value="RhoGAP"/>
</dbReference>
<accession>A0A8J6KKT6</accession>
<dbReference type="Pfam" id="PF24235">
    <property type="entry name" value="RHG29_45_N"/>
    <property type="match status" value="1"/>
</dbReference>
<evidence type="ECO:0000256" key="2">
    <source>
        <dbReference type="ARBA" id="ARBA00022771"/>
    </source>
</evidence>
<dbReference type="EMBL" id="JAATJU010027100">
    <property type="protein sequence ID" value="KAH0500828.1"/>
    <property type="molecule type" value="Genomic_DNA"/>
</dbReference>
<dbReference type="Gene3D" id="1.20.1270.60">
    <property type="entry name" value="Arfaptin homology (AH) domain/BAR domain"/>
    <property type="match status" value="2"/>
</dbReference>
<gene>
    <name evidence="6" type="ORF">LTLLF_199355</name>
</gene>